<dbReference type="InterPro" id="IPR002227">
    <property type="entry name" value="Tyrosinase_Cu-bd"/>
</dbReference>
<dbReference type="OMA" id="LWEYCYP"/>
<sequence length="686" mass="77020">MSTPYYVTGADTGRVHPRLEIADLIHKQPLQFSLFVQALANLQKKDYKPTAASWQELGGIHGLPYSRWSGDPAGPDHPSSKDWAGYCYHGTALFPTWHRILMLAVEQAVSNEAILIYKNTIENDNTISHDEKALWHVAAVALRFPYWDWSVPGVATAGVPEEFTNSTLTILMPNNARRTVQNSLQTYKFSHIPDGVDKIDSSQYPKELQNVDFACWDRTYRWVSNKDQPADDVVQLNKVIQEGLADAKLQPINLISEKLAKIFSFPPVVADKDLVPTYWNYFATTGRPKDMKEPPDASRLGSLEDPHNKLHLDLGGSGDMAYNELAGFDPIFHMHHCNIDRLYALWEYCYPEYWIGSGYYLNKEQELTPLSSGDGTWQEGPNEHISSKTILAPFRKDNNRYWNSDDARLRDGLANLHYTYPPVKLFYTPPHSPISTEVTIDITQPPSEDHRLLCIAALQGYYSSVSVRELKPGADVFTAQATLQPLLFAHQVALPEPSTLALTPGKRLELTHTPSGHRVFNVHTSLHQFAFRGSHRLELYVHGELVDELSVFSRILPENCANCTARVSSGNARVHATLTIPQQAVEDVLERAGLNTPNASKKDVIAAITRSIHARIITPDGILLAEAKPATDAEEAEEEKLSEDKMPSLELRSARVLVPKDETLAQWFADDWEPHGELLTSNWIHA</sequence>
<evidence type="ECO:0000313" key="10">
    <source>
        <dbReference type="Proteomes" id="UP000053558"/>
    </source>
</evidence>
<protein>
    <recommendedName>
        <fullName evidence="2">tyrosinase</fullName>
        <ecNumber evidence="2">1.14.18.1</ecNumber>
    </recommendedName>
</protein>
<comment type="catalytic activity">
    <reaction evidence="7">
        <text>L-tyrosine + O2 = L-dopaquinone + H2O</text>
        <dbReference type="Rhea" id="RHEA:18117"/>
        <dbReference type="ChEBI" id="CHEBI:15377"/>
        <dbReference type="ChEBI" id="CHEBI:15379"/>
        <dbReference type="ChEBI" id="CHEBI:57924"/>
        <dbReference type="ChEBI" id="CHEBI:58315"/>
        <dbReference type="EC" id="1.14.18.1"/>
    </reaction>
</comment>
<dbReference type="PANTHER" id="PTHR11474">
    <property type="entry name" value="TYROSINASE FAMILY MEMBER"/>
    <property type="match status" value="1"/>
</dbReference>
<dbReference type="GO" id="GO:0042438">
    <property type="term" value="P:melanin biosynthetic process"/>
    <property type="evidence" value="ECO:0007669"/>
    <property type="project" value="UniProtKB-KW"/>
</dbReference>
<gene>
    <name evidence="9" type="ORF">CONPUDRAFT_159604</name>
</gene>
<evidence type="ECO:0000256" key="2">
    <source>
        <dbReference type="ARBA" id="ARBA00011906"/>
    </source>
</evidence>
<dbReference type="KEGG" id="cput:CONPUDRAFT_159604"/>
<evidence type="ECO:0000256" key="6">
    <source>
        <dbReference type="ARBA" id="ARBA00048233"/>
    </source>
</evidence>
<organism evidence="9 10">
    <name type="scientific">Coniophora puteana (strain RWD-64-598)</name>
    <name type="common">Brown rot fungus</name>
    <dbReference type="NCBI Taxonomy" id="741705"/>
    <lineage>
        <taxon>Eukaryota</taxon>
        <taxon>Fungi</taxon>
        <taxon>Dikarya</taxon>
        <taxon>Basidiomycota</taxon>
        <taxon>Agaricomycotina</taxon>
        <taxon>Agaricomycetes</taxon>
        <taxon>Agaricomycetidae</taxon>
        <taxon>Boletales</taxon>
        <taxon>Coniophorineae</taxon>
        <taxon>Coniophoraceae</taxon>
        <taxon>Coniophora</taxon>
    </lineage>
</organism>
<dbReference type="AlphaFoldDB" id="A0A5M3M638"/>
<dbReference type="EMBL" id="JH711590">
    <property type="protein sequence ID" value="EIW74829.1"/>
    <property type="molecule type" value="Genomic_DNA"/>
</dbReference>
<dbReference type="Proteomes" id="UP000053558">
    <property type="component" value="Unassembled WGS sequence"/>
</dbReference>
<dbReference type="PROSITE" id="PS00497">
    <property type="entry name" value="TYROSINASE_1"/>
    <property type="match status" value="1"/>
</dbReference>
<comment type="similarity">
    <text evidence="1">Belongs to the tyrosinase family.</text>
</comment>
<name>A0A5M3M638_CONPW</name>
<evidence type="ECO:0000256" key="7">
    <source>
        <dbReference type="ARBA" id="ARBA00048881"/>
    </source>
</evidence>
<dbReference type="GeneID" id="19204132"/>
<comment type="catalytic activity">
    <reaction evidence="6">
        <text>2 L-dopa + O2 = 2 L-dopaquinone + 2 H2O</text>
        <dbReference type="Rhea" id="RHEA:34287"/>
        <dbReference type="ChEBI" id="CHEBI:15377"/>
        <dbReference type="ChEBI" id="CHEBI:15379"/>
        <dbReference type="ChEBI" id="CHEBI:57504"/>
        <dbReference type="ChEBI" id="CHEBI:57924"/>
        <dbReference type="EC" id="1.14.18.1"/>
    </reaction>
</comment>
<evidence type="ECO:0000256" key="4">
    <source>
        <dbReference type="ARBA" id="ARBA00023008"/>
    </source>
</evidence>
<evidence type="ECO:0000313" key="9">
    <source>
        <dbReference type="EMBL" id="EIW74829.1"/>
    </source>
</evidence>
<dbReference type="PRINTS" id="PR00092">
    <property type="entry name" value="TYROSINASE"/>
</dbReference>
<feature type="domain" description="Tyrosinase copper-binding" evidence="8">
    <location>
        <begin position="89"/>
        <end position="106"/>
    </location>
</feature>
<evidence type="ECO:0000256" key="5">
    <source>
        <dbReference type="ARBA" id="ARBA00023101"/>
    </source>
</evidence>
<dbReference type="Pfam" id="PF00264">
    <property type="entry name" value="Tyrosinase"/>
    <property type="match status" value="1"/>
</dbReference>
<dbReference type="SUPFAM" id="SSF48056">
    <property type="entry name" value="Di-copper centre-containing domain"/>
    <property type="match status" value="1"/>
</dbReference>
<dbReference type="EC" id="1.14.18.1" evidence="2"/>
<keyword evidence="4" id="KW-0186">Copper</keyword>
<keyword evidence="10" id="KW-1185">Reference proteome</keyword>
<keyword evidence="3" id="KW-0479">Metal-binding</keyword>
<dbReference type="GO" id="GO:0046872">
    <property type="term" value="F:metal ion binding"/>
    <property type="evidence" value="ECO:0007669"/>
    <property type="project" value="UniProtKB-KW"/>
</dbReference>
<dbReference type="PANTHER" id="PTHR11474:SF76">
    <property type="entry name" value="SHKT DOMAIN-CONTAINING PROTEIN"/>
    <property type="match status" value="1"/>
</dbReference>
<comment type="caution">
    <text evidence="9">The sequence shown here is derived from an EMBL/GenBank/DDBJ whole genome shotgun (WGS) entry which is preliminary data.</text>
</comment>
<dbReference type="RefSeq" id="XP_007774901.1">
    <property type="nucleotide sequence ID" value="XM_007776711.1"/>
</dbReference>
<keyword evidence="5" id="KW-0470">Melanin biosynthesis</keyword>
<evidence type="ECO:0000256" key="3">
    <source>
        <dbReference type="ARBA" id="ARBA00022723"/>
    </source>
</evidence>
<accession>A0A5M3M638</accession>
<dbReference type="GO" id="GO:0004503">
    <property type="term" value="F:tyrosinase activity"/>
    <property type="evidence" value="ECO:0007669"/>
    <property type="project" value="UniProtKB-EC"/>
</dbReference>
<evidence type="ECO:0000259" key="8">
    <source>
        <dbReference type="PROSITE" id="PS00497"/>
    </source>
</evidence>
<dbReference type="InterPro" id="IPR050316">
    <property type="entry name" value="Tyrosinase/Hemocyanin"/>
</dbReference>
<dbReference type="OrthoDB" id="6132182at2759"/>
<dbReference type="Gene3D" id="1.10.1280.10">
    <property type="entry name" value="Di-copper center containing domain from catechol oxidase"/>
    <property type="match status" value="1"/>
</dbReference>
<dbReference type="InterPro" id="IPR008922">
    <property type="entry name" value="Di-copper_centre_dom_sf"/>
</dbReference>
<reference evidence="10" key="1">
    <citation type="journal article" date="2012" name="Science">
        <title>The Paleozoic origin of enzymatic lignin decomposition reconstructed from 31 fungal genomes.</title>
        <authorList>
            <person name="Floudas D."/>
            <person name="Binder M."/>
            <person name="Riley R."/>
            <person name="Barry K."/>
            <person name="Blanchette R.A."/>
            <person name="Henrissat B."/>
            <person name="Martinez A.T."/>
            <person name="Otillar R."/>
            <person name="Spatafora J.W."/>
            <person name="Yadav J.S."/>
            <person name="Aerts A."/>
            <person name="Benoit I."/>
            <person name="Boyd A."/>
            <person name="Carlson A."/>
            <person name="Copeland A."/>
            <person name="Coutinho P.M."/>
            <person name="de Vries R.P."/>
            <person name="Ferreira P."/>
            <person name="Findley K."/>
            <person name="Foster B."/>
            <person name="Gaskell J."/>
            <person name="Glotzer D."/>
            <person name="Gorecki P."/>
            <person name="Heitman J."/>
            <person name="Hesse C."/>
            <person name="Hori C."/>
            <person name="Igarashi K."/>
            <person name="Jurgens J.A."/>
            <person name="Kallen N."/>
            <person name="Kersten P."/>
            <person name="Kohler A."/>
            <person name="Kuees U."/>
            <person name="Kumar T.K.A."/>
            <person name="Kuo A."/>
            <person name="LaButti K."/>
            <person name="Larrondo L.F."/>
            <person name="Lindquist E."/>
            <person name="Ling A."/>
            <person name="Lombard V."/>
            <person name="Lucas S."/>
            <person name="Lundell T."/>
            <person name="Martin R."/>
            <person name="McLaughlin D.J."/>
            <person name="Morgenstern I."/>
            <person name="Morin E."/>
            <person name="Murat C."/>
            <person name="Nagy L.G."/>
            <person name="Nolan M."/>
            <person name="Ohm R.A."/>
            <person name="Patyshakuliyeva A."/>
            <person name="Rokas A."/>
            <person name="Ruiz-Duenas F.J."/>
            <person name="Sabat G."/>
            <person name="Salamov A."/>
            <person name="Samejima M."/>
            <person name="Schmutz J."/>
            <person name="Slot J.C."/>
            <person name="St John F."/>
            <person name="Stenlid J."/>
            <person name="Sun H."/>
            <person name="Sun S."/>
            <person name="Syed K."/>
            <person name="Tsang A."/>
            <person name="Wiebenga A."/>
            <person name="Young D."/>
            <person name="Pisabarro A."/>
            <person name="Eastwood D.C."/>
            <person name="Martin F."/>
            <person name="Cullen D."/>
            <person name="Grigoriev I.V."/>
            <person name="Hibbett D.S."/>
        </authorList>
    </citation>
    <scope>NUCLEOTIDE SEQUENCE [LARGE SCALE GENOMIC DNA]</scope>
    <source>
        <strain evidence="10">RWD-64-598 SS2</strain>
    </source>
</reference>
<proteinExistence type="inferred from homology"/>
<evidence type="ECO:0000256" key="1">
    <source>
        <dbReference type="ARBA" id="ARBA00009928"/>
    </source>
</evidence>